<accession>A0ABY5S3D7</accession>
<sequence>MLAMALDEQLELFPKATRQDIEKAKAMLSRYRRMKMILDDFERNPPETVKQIEAQESTTRYTRIIERAVNQIVDYDVKSVIEYRFLRGNSRAATILRFSGWDYCDKTIDRKILDGIESVANSLLYL</sequence>
<keyword evidence="2" id="KW-1185">Reference proteome</keyword>
<dbReference type="RefSeq" id="WP_258384271.1">
    <property type="nucleotide sequence ID" value="NZ_CP091430.1"/>
</dbReference>
<gene>
    <name evidence="1" type="ORF">L1F29_22365</name>
</gene>
<evidence type="ECO:0008006" key="3">
    <source>
        <dbReference type="Google" id="ProtNLM"/>
    </source>
</evidence>
<reference evidence="1" key="1">
    <citation type="submission" date="2022-01" db="EMBL/GenBank/DDBJ databases">
        <title>Paenibacillus spongiae sp. nov., isolated from marine sponge.</title>
        <authorList>
            <person name="Li Z."/>
            <person name="Zhang M."/>
        </authorList>
    </citation>
    <scope>NUCLEOTIDE SEQUENCE</scope>
    <source>
        <strain evidence="1">PHS-Z3</strain>
    </source>
</reference>
<proteinExistence type="predicted"/>
<dbReference type="Proteomes" id="UP001057877">
    <property type="component" value="Chromosome"/>
</dbReference>
<dbReference type="EMBL" id="CP091430">
    <property type="protein sequence ID" value="UVI28184.1"/>
    <property type="molecule type" value="Genomic_DNA"/>
</dbReference>
<organism evidence="1 2">
    <name type="scientific">Paenibacillus spongiae</name>
    <dbReference type="NCBI Taxonomy" id="2909671"/>
    <lineage>
        <taxon>Bacteria</taxon>
        <taxon>Bacillati</taxon>
        <taxon>Bacillota</taxon>
        <taxon>Bacilli</taxon>
        <taxon>Bacillales</taxon>
        <taxon>Paenibacillaceae</taxon>
        <taxon>Paenibacillus</taxon>
    </lineage>
</organism>
<evidence type="ECO:0000313" key="2">
    <source>
        <dbReference type="Proteomes" id="UP001057877"/>
    </source>
</evidence>
<protein>
    <recommendedName>
        <fullName evidence="3">ArpU family transcriptional regulator</fullName>
    </recommendedName>
</protein>
<evidence type="ECO:0000313" key="1">
    <source>
        <dbReference type="EMBL" id="UVI28184.1"/>
    </source>
</evidence>
<name>A0ABY5S3D7_9BACL</name>